<dbReference type="Proteomes" id="UP000319700">
    <property type="component" value="Unassembled WGS sequence"/>
</dbReference>
<keyword evidence="4" id="KW-0378">Hydrolase</keyword>
<dbReference type="GO" id="GO:0016020">
    <property type="term" value="C:membrane"/>
    <property type="evidence" value="ECO:0007669"/>
    <property type="project" value="UniProtKB-SubCell"/>
</dbReference>
<protein>
    <submittedName>
        <fullName evidence="9">Rhomboid family intramembrane serine protease</fullName>
    </submittedName>
</protein>
<feature type="transmembrane region" description="Helical" evidence="7">
    <location>
        <begin position="328"/>
        <end position="350"/>
    </location>
</feature>
<feature type="domain" description="Peptidase S54 rhomboid" evidence="8">
    <location>
        <begin position="369"/>
        <end position="505"/>
    </location>
</feature>
<dbReference type="PANTHER" id="PTHR43731:SF14">
    <property type="entry name" value="PRESENILIN-ASSOCIATED RHOMBOID-LIKE PROTEIN, MITOCHONDRIAL"/>
    <property type="match status" value="1"/>
</dbReference>
<proteinExistence type="inferred from homology"/>
<evidence type="ECO:0000256" key="7">
    <source>
        <dbReference type="SAM" id="Phobius"/>
    </source>
</evidence>
<dbReference type="EMBL" id="RCZH01000007">
    <property type="protein sequence ID" value="TPG40216.1"/>
    <property type="molecule type" value="Genomic_DNA"/>
</dbReference>
<dbReference type="InterPro" id="IPR035952">
    <property type="entry name" value="Rhomboid-like_sf"/>
</dbReference>
<evidence type="ECO:0000256" key="3">
    <source>
        <dbReference type="ARBA" id="ARBA00022692"/>
    </source>
</evidence>
<evidence type="ECO:0000313" key="10">
    <source>
        <dbReference type="Proteomes" id="UP000319700"/>
    </source>
</evidence>
<evidence type="ECO:0000256" key="2">
    <source>
        <dbReference type="ARBA" id="ARBA00009045"/>
    </source>
</evidence>
<feature type="transmembrane region" description="Helical" evidence="7">
    <location>
        <begin position="370"/>
        <end position="398"/>
    </location>
</feature>
<feature type="transmembrane region" description="Helical" evidence="7">
    <location>
        <begin position="270"/>
        <end position="288"/>
    </location>
</feature>
<reference evidence="9 10" key="1">
    <citation type="journal article" date="2019" name="Environ. Microbiol.">
        <title>Species interactions and distinct microbial communities in high Arctic permafrost affected cryosols are associated with the CH4 and CO2 gas fluxes.</title>
        <authorList>
            <person name="Altshuler I."/>
            <person name="Hamel J."/>
            <person name="Turney S."/>
            <person name="Magnuson E."/>
            <person name="Levesque R."/>
            <person name="Greer C."/>
            <person name="Whyte L.G."/>
        </authorList>
    </citation>
    <scope>NUCLEOTIDE SEQUENCE [LARGE SCALE GENOMIC DNA]</scope>
    <source>
        <strain evidence="9 10">42</strain>
    </source>
</reference>
<evidence type="ECO:0000313" key="9">
    <source>
        <dbReference type="EMBL" id="TPG40216.1"/>
    </source>
</evidence>
<organism evidence="9 10">
    <name type="scientific">Flavobacterium pectinovorum</name>
    <dbReference type="NCBI Taxonomy" id="29533"/>
    <lineage>
        <taxon>Bacteria</taxon>
        <taxon>Pseudomonadati</taxon>
        <taxon>Bacteroidota</taxon>
        <taxon>Flavobacteriia</taxon>
        <taxon>Flavobacteriales</taxon>
        <taxon>Flavobacteriaceae</taxon>
        <taxon>Flavobacterium</taxon>
    </lineage>
</organism>
<dbReference type="Gene3D" id="1.20.1540.10">
    <property type="entry name" value="Rhomboid-like"/>
    <property type="match status" value="1"/>
</dbReference>
<name>A0A502EUW1_9FLAO</name>
<evidence type="ECO:0000256" key="1">
    <source>
        <dbReference type="ARBA" id="ARBA00004141"/>
    </source>
</evidence>
<dbReference type="SUPFAM" id="SSF144091">
    <property type="entry name" value="Rhomboid-like"/>
    <property type="match status" value="1"/>
</dbReference>
<keyword evidence="3 7" id="KW-0812">Transmembrane</keyword>
<dbReference type="AlphaFoldDB" id="A0A502EUW1"/>
<comment type="similarity">
    <text evidence="2">Belongs to the peptidase S54 family.</text>
</comment>
<comment type="subcellular location">
    <subcellularLocation>
        <location evidence="1">Membrane</location>
        <topology evidence="1">Multi-pass membrane protein</topology>
    </subcellularLocation>
</comment>
<dbReference type="InterPro" id="IPR050925">
    <property type="entry name" value="Rhomboid_protease_S54"/>
</dbReference>
<evidence type="ECO:0000256" key="6">
    <source>
        <dbReference type="ARBA" id="ARBA00023136"/>
    </source>
</evidence>
<feature type="transmembrane region" description="Helical" evidence="7">
    <location>
        <begin position="465"/>
        <end position="482"/>
    </location>
</feature>
<feature type="transmembrane region" description="Helical" evidence="7">
    <location>
        <begin position="80"/>
        <end position="101"/>
    </location>
</feature>
<accession>A0A502EUW1</accession>
<feature type="transmembrane region" description="Helical" evidence="7">
    <location>
        <begin position="488"/>
        <end position="508"/>
    </location>
</feature>
<sequence>MKDLFEKIKLIYLPFLIIAIGFIFIYTFLHWFLFIKLDLFSVKEMLLKFWLPCGIPCILVYFFLRPRLKNLKFKDDNKSIFFLFMAVVVIALPTMIAQEYLITATGKLTPIETISEIPKHEKTKYYTLQKFYIDKKNIGVLNTANVSGKNNEYFDMLIYVAMPILENAKETSKHECKYWLGKKYSEQASNRLSNIEKQIRFKQFAKRIEQEFEHTDFNQFTYLELVGNTEDHDNFNSAIEQNTHYDLNKPILLEAHEEPFKNRNGKKLEWFLGSLGIGLLFWFILIFFTKLQPQSFRNSKIGEKSKLQSLKDTFDFLVPREDFYITPILINLNFFIFILMVCTGFGLFTFKGKDLLDWGANFRPFVEDGQWWRLLTSVFLHGGIMHLVSNMFGLYIVGLFLEPLLGKAKYLIIYLATGIFASLASIWWHNATVSVGASGAIFGLYGLFIALSFRKVFSPLLNKAYLIFSAIFVGYNLLMGLFGNIDNAAHIGGLISGFVIGCIIASHLKEEADFDNQ</sequence>
<dbReference type="GO" id="GO:0004252">
    <property type="term" value="F:serine-type endopeptidase activity"/>
    <property type="evidence" value="ECO:0007669"/>
    <property type="project" value="InterPro"/>
</dbReference>
<gene>
    <name evidence="9" type="ORF">EAH81_13050</name>
</gene>
<keyword evidence="9" id="KW-0645">Protease</keyword>
<feature type="transmembrane region" description="Helical" evidence="7">
    <location>
        <begin position="45"/>
        <end position="64"/>
    </location>
</feature>
<dbReference type="Pfam" id="PF01694">
    <property type="entry name" value="Rhomboid"/>
    <property type="match status" value="1"/>
</dbReference>
<feature type="transmembrane region" description="Helical" evidence="7">
    <location>
        <begin position="435"/>
        <end position="453"/>
    </location>
</feature>
<dbReference type="InterPro" id="IPR022764">
    <property type="entry name" value="Peptidase_S54_rhomboid_dom"/>
</dbReference>
<feature type="transmembrane region" description="Helical" evidence="7">
    <location>
        <begin position="12"/>
        <end position="33"/>
    </location>
</feature>
<dbReference type="PANTHER" id="PTHR43731">
    <property type="entry name" value="RHOMBOID PROTEASE"/>
    <property type="match status" value="1"/>
</dbReference>
<keyword evidence="6 7" id="KW-0472">Membrane</keyword>
<comment type="caution">
    <text evidence="9">The sequence shown here is derived from an EMBL/GenBank/DDBJ whole genome shotgun (WGS) entry which is preliminary data.</text>
</comment>
<keyword evidence="10" id="KW-1185">Reference proteome</keyword>
<evidence type="ECO:0000256" key="4">
    <source>
        <dbReference type="ARBA" id="ARBA00022801"/>
    </source>
</evidence>
<feature type="transmembrane region" description="Helical" evidence="7">
    <location>
        <begin position="410"/>
        <end position="429"/>
    </location>
</feature>
<evidence type="ECO:0000256" key="5">
    <source>
        <dbReference type="ARBA" id="ARBA00022989"/>
    </source>
</evidence>
<keyword evidence="5 7" id="KW-1133">Transmembrane helix</keyword>
<evidence type="ECO:0000259" key="8">
    <source>
        <dbReference type="Pfam" id="PF01694"/>
    </source>
</evidence>
<dbReference type="GO" id="GO:0006508">
    <property type="term" value="P:proteolysis"/>
    <property type="evidence" value="ECO:0007669"/>
    <property type="project" value="UniProtKB-KW"/>
</dbReference>